<reference evidence="1" key="1">
    <citation type="journal article" date="2021" name="Proc. Natl. Acad. Sci. U.S.A.">
        <title>A Catalog of Tens of Thousands of Viruses from Human Metagenomes Reveals Hidden Associations with Chronic Diseases.</title>
        <authorList>
            <person name="Tisza M.J."/>
            <person name="Buck C.B."/>
        </authorList>
    </citation>
    <scope>NUCLEOTIDE SEQUENCE</scope>
    <source>
        <strain evidence="1">CtxlX31</strain>
    </source>
</reference>
<proteinExistence type="predicted"/>
<organism evidence="1">
    <name type="scientific">Myoviridae sp. ctxlX31</name>
    <dbReference type="NCBI Taxonomy" id="2827293"/>
    <lineage>
        <taxon>Viruses</taxon>
        <taxon>Duplodnaviria</taxon>
        <taxon>Heunggongvirae</taxon>
        <taxon>Uroviricota</taxon>
        <taxon>Caudoviricetes</taxon>
    </lineage>
</organism>
<evidence type="ECO:0000313" key="1">
    <source>
        <dbReference type="EMBL" id="DAE26170.1"/>
    </source>
</evidence>
<name>A0A8S5R4X0_9CAUD</name>
<accession>A0A8S5R4X0</accession>
<sequence>MLLLTFLPPIPQVLSFLYSISHLCYNSFTIKLLEVYLWITTTLLLLSKKLRRLKEKLKKERTADMIGLLPPMELLAVLLLAELSVL</sequence>
<dbReference type="EMBL" id="BK015810">
    <property type="protein sequence ID" value="DAE26170.1"/>
    <property type="molecule type" value="Genomic_DNA"/>
</dbReference>
<protein>
    <submittedName>
        <fullName evidence="1">Uncharacterized protein</fullName>
    </submittedName>
</protein>